<keyword evidence="4" id="KW-0813">Transport</keyword>
<evidence type="ECO:0000313" key="11">
    <source>
        <dbReference type="EMBL" id="CAK3903483.1"/>
    </source>
</evidence>
<dbReference type="InterPro" id="IPR048682">
    <property type="entry name" value="COG4"/>
</dbReference>
<dbReference type="Gene3D" id="1.20.58.1970">
    <property type="match status" value="1"/>
</dbReference>
<organism evidence="11 12">
    <name type="scientific">Lecanosticta acicola</name>
    <dbReference type="NCBI Taxonomy" id="111012"/>
    <lineage>
        <taxon>Eukaryota</taxon>
        <taxon>Fungi</taxon>
        <taxon>Dikarya</taxon>
        <taxon>Ascomycota</taxon>
        <taxon>Pezizomycotina</taxon>
        <taxon>Dothideomycetes</taxon>
        <taxon>Dothideomycetidae</taxon>
        <taxon>Mycosphaerellales</taxon>
        <taxon>Mycosphaerellaceae</taxon>
        <taxon>Lecanosticta</taxon>
    </lineage>
</organism>
<evidence type="ECO:0000256" key="6">
    <source>
        <dbReference type="ARBA" id="ARBA00023034"/>
    </source>
</evidence>
<comment type="caution">
    <text evidence="11">The sequence shown here is derived from an EMBL/GenBank/DDBJ whole genome shotgun (WGS) entry which is preliminary data.</text>
</comment>
<name>A0AAI8YV15_9PEZI</name>
<evidence type="ECO:0000256" key="2">
    <source>
        <dbReference type="ARBA" id="ARBA00009215"/>
    </source>
</evidence>
<comment type="subcellular location">
    <subcellularLocation>
        <location evidence="1">Golgi apparatus membrane</location>
        <topology evidence="1">Peripheral membrane protein</topology>
    </subcellularLocation>
</comment>
<comment type="similarity">
    <text evidence="2">Belongs to the COG4 family.</text>
</comment>
<accession>A0AAI8YV15</accession>
<evidence type="ECO:0000313" key="12">
    <source>
        <dbReference type="Proteomes" id="UP001296104"/>
    </source>
</evidence>
<evidence type="ECO:0000256" key="5">
    <source>
        <dbReference type="ARBA" id="ARBA00022927"/>
    </source>
</evidence>
<dbReference type="Pfam" id="PF08318">
    <property type="entry name" value="COG4_m"/>
    <property type="match status" value="1"/>
</dbReference>
<feature type="domain" description="COG4 transport protein middle alpha-helical bundle" evidence="10">
    <location>
        <begin position="179"/>
        <end position="515"/>
    </location>
</feature>
<feature type="region of interest" description="Disordered" evidence="9">
    <location>
        <begin position="337"/>
        <end position="359"/>
    </location>
</feature>
<evidence type="ECO:0000256" key="4">
    <source>
        <dbReference type="ARBA" id="ARBA00022448"/>
    </source>
</evidence>
<dbReference type="SMART" id="SM00762">
    <property type="entry name" value="Cog4"/>
    <property type="match status" value="1"/>
</dbReference>
<evidence type="ECO:0000256" key="9">
    <source>
        <dbReference type="SAM" id="MobiDB-lite"/>
    </source>
</evidence>
<proteinExistence type="inferred from homology"/>
<reference evidence="11" key="1">
    <citation type="submission" date="2023-11" db="EMBL/GenBank/DDBJ databases">
        <authorList>
            <person name="Alioto T."/>
            <person name="Alioto T."/>
            <person name="Gomez Garrido J."/>
        </authorList>
    </citation>
    <scope>NUCLEOTIDE SEQUENCE</scope>
</reference>
<dbReference type="Pfam" id="PF20663">
    <property type="entry name" value="COG4_N"/>
    <property type="match status" value="1"/>
</dbReference>
<dbReference type="PANTHER" id="PTHR24016:SF0">
    <property type="entry name" value="CONSERVED OLIGOMERIC GOLGI COMPLEX SUBUNIT 4"/>
    <property type="match status" value="1"/>
</dbReference>
<keyword evidence="7" id="KW-0472">Membrane</keyword>
<dbReference type="GO" id="GO:0000139">
    <property type="term" value="C:Golgi membrane"/>
    <property type="evidence" value="ECO:0007669"/>
    <property type="project" value="UniProtKB-SubCell"/>
</dbReference>
<dbReference type="Proteomes" id="UP001296104">
    <property type="component" value="Unassembled WGS sequence"/>
</dbReference>
<keyword evidence="6" id="KW-0333">Golgi apparatus</keyword>
<protein>
    <recommendedName>
        <fullName evidence="3">Conserved oligomeric Golgi complex subunit 4</fullName>
    </recommendedName>
    <alternativeName>
        <fullName evidence="8">Component of oligomeric Golgi complex 4</fullName>
    </alternativeName>
</protein>
<dbReference type="PANTHER" id="PTHR24016">
    <property type="entry name" value="CONSERVED OLIGOMERIC GOLGI COMPLEX SUBUNIT 4"/>
    <property type="match status" value="1"/>
</dbReference>
<dbReference type="AlphaFoldDB" id="A0AAI8YV15"/>
<evidence type="ECO:0000256" key="7">
    <source>
        <dbReference type="ARBA" id="ARBA00023136"/>
    </source>
</evidence>
<evidence type="ECO:0000259" key="10">
    <source>
        <dbReference type="SMART" id="SM00762"/>
    </source>
</evidence>
<keyword evidence="5" id="KW-0653">Protein transport</keyword>
<dbReference type="InterPro" id="IPR048684">
    <property type="entry name" value="COG4_C"/>
</dbReference>
<dbReference type="Pfam" id="PF20662">
    <property type="entry name" value="COG4_C"/>
    <property type="match status" value="1"/>
</dbReference>
<sequence>MAEVLANGHHHPSHIAPDVYTADSVEDIRNGLAELSQRDAAVTARLDTLLQTQKDVTRQLGRLDLARAQLGSQVVATRNISNGMLSSAASTAHRISGAVKKLDREQAAVKATLEVVEQVAELKACVLGVHGSMGAPQDWETAANYLFRASKIPDAVIDGAFAEEIVPTAEVPDPPRQTLNAAAESLCGLFLREFEKAAKEGDGARVTRFFKLFPLVGRSDVGLDAYGRYVCSGIASRARSNMSSTQRREGMFYANALTKLFEHIAQIVDGHEPLVERHYGPGSMTKVIERIQVEADAQGGLILDNWADERRVSRKLTEVKSYPFNFLVQSFLPSQKPGFTSRSDSPAPGSGRASEDESVDMKEVDALLSESAMMLGRWSLYARFLASKTTAATDENPDAKLHLPAFLVHSTLQKKVTDLLVDPFNLMATFFFRRSVEKSFQLDEAPADLTLNPNKQLGSNPPFITSAVDDVMYIVNQVLQRTLSTSQRSVVSSVVPSVGRVLGSDFFGMVQRKMRDESYPKAAIQGALPTETLIVSFLVLINNLDVATDYVKRIVRTATGSLSASQGSQLNGHSSALADSFPFGNEALTVEKTLHNMESGFEAKTSQLINEAIEVMLKQVMRPRLRPVIQETFRDVDYNIPSEGAGHGGEDQDSDDLVTQRFERGWQAFTLPIKRILTPSNYDKLITITIAYFARTLEKRIWSYHGRVNELGAVRLERDIAGIVAAAVKGGKYELRDSFARCVQMTLILNMEDDEWEEIAKLNGAQLERDTGVAWKLDAEERRKVRAIVKDR</sequence>
<gene>
    <name evidence="11" type="ORF">LECACI_7A002500</name>
</gene>
<dbReference type="EMBL" id="CAVMBE010000011">
    <property type="protein sequence ID" value="CAK3903483.1"/>
    <property type="molecule type" value="Genomic_DNA"/>
</dbReference>
<dbReference type="GO" id="GO:0015031">
    <property type="term" value="P:protein transport"/>
    <property type="evidence" value="ECO:0007669"/>
    <property type="project" value="UniProtKB-KW"/>
</dbReference>
<dbReference type="InterPro" id="IPR048680">
    <property type="entry name" value="COG4_N"/>
</dbReference>
<evidence type="ECO:0000256" key="3">
    <source>
        <dbReference type="ARBA" id="ARBA00020975"/>
    </source>
</evidence>
<evidence type="ECO:0000256" key="8">
    <source>
        <dbReference type="ARBA" id="ARBA00031340"/>
    </source>
</evidence>
<keyword evidence="12" id="KW-1185">Reference proteome</keyword>
<evidence type="ECO:0000256" key="1">
    <source>
        <dbReference type="ARBA" id="ARBA00004395"/>
    </source>
</evidence>
<dbReference type="InterPro" id="IPR013167">
    <property type="entry name" value="COG4_M"/>
</dbReference>